<dbReference type="InParanoid" id="A0A6J2WX90"/>
<name>A0A6J2WX90_CHACN</name>
<gene>
    <name evidence="6" type="primary">lrrc32</name>
</gene>
<dbReference type="SUPFAM" id="SSF52058">
    <property type="entry name" value="L domain-like"/>
    <property type="match status" value="2"/>
</dbReference>
<dbReference type="PRINTS" id="PR00019">
    <property type="entry name" value="LEURICHRPT"/>
</dbReference>
<dbReference type="RefSeq" id="XP_030648787.1">
    <property type="nucleotide sequence ID" value="XM_030792927.1"/>
</dbReference>
<evidence type="ECO:0000256" key="3">
    <source>
        <dbReference type="SAM" id="Phobius"/>
    </source>
</evidence>
<dbReference type="AlphaFoldDB" id="A0A6J2WX90"/>
<proteinExistence type="predicted"/>
<dbReference type="GO" id="GO:0005615">
    <property type="term" value="C:extracellular space"/>
    <property type="evidence" value="ECO:0007669"/>
    <property type="project" value="TreeGrafter"/>
</dbReference>
<evidence type="ECO:0000256" key="2">
    <source>
        <dbReference type="ARBA" id="ARBA00022737"/>
    </source>
</evidence>
<keyword evidence="2" id="KW-0677">Repeat</keyword>
<feature type="transmembrane region" description="Helical" evidence="3">
    <location>
        <begin position="627"/>
        <end position="650"/>
    </location>
</feature>
<dbReference type="InterPro" id="IPR050333">
    <property type="entry name" value="SLRP"/>
</dbReference>
<protein>
    <submittedName>
        <fullName evidence="6">Transforming growth factor beta activator LRRC32</fullName>
    </submittedName>
</protein>
<dbReference type="InterPro" id="IPR001611">
    <property type="entry name" value="Leu-rich_rpt"/>
</dbReference>
<dbReference type="PANTHER" id="PTHR45712:SF22">
    <property type="entry name" value="INSULIN-LIKE GROWTH FACTOR-BINDING PROTEIN COMPLEX ACID LABILE SUBUNIT"/>
    <property type="match status" value="1"/>
</dbReference>
<dbReference type="SMART" id="SM00369">
    <property type="entry name" value="LRR_TYP"/>
    <property type="match status" value="11"/>
</dbReference>
<sequence length="663" mass="74984">MGALLWVVVILVNEVTAFIHPRQPSPCQVHQKSAYCNDLSLRTVPARLPPDIHKLDLSGNLLQNLTHEVLAVYTTVHHLNFHSNKIEFIQPGLFKDMKNLQVLDLSRNYLDLFAARKTHVGPLTSVEKLDLSGNGLYTDMSDYFLQDAPALKNLSLDGNSITKIGKNTFAGSSALRNIDLHNNVILDIEEGAFEYLDSLAELDLSVNSISCIADFNLHQLKSLNLSKNSLEHFQTRDSDREYELLYLDLRENKILYFPILPRKNKLIYLDLSRNLLRSINTTATAEELEYLKNTEYLAHVHLNLNQKHQDLPQLLFLDLSYNQIKTIPSAFFTTTMALETLNISNNCLESFTIDQESPLNSLKTLDLSFNALQNLSFGESTLQSLEVLYLQGNYLTTLEFDTFHRLPSIRGLHLQQNYLTICSSQSRSPQNHGCVSFSSVPTLHYLYLSGNSLESVPQYAFRGSPLYILDLSENPGVEIHENSFSGLEATLTHLSLKSNHLQELNTDLSVFGNLKFVDLSINKLTGLPLWAKESSIESLNLQNNSLVTLEYNTVLALEKSLKTLYMGSNPLRCCGNSRFLNLFKASNVDIPDIDTVTCYYRKDSEYVEINISRVMSEHCQTLDRTSVIVISVVVLAVLMVVLLVVVTKLCQPTRHRFNRNFKA</sequence>
<dbReference type="PANTHER" id="PTHR45712">
    <property type="entry name" value="AGAP008170-PA"/>
    <property type="match status" value="1"/>
</dbReference>
<feature type="signal peptide" evidence="4">
    <location>
        <begin position="1"/>
        <end position="17"/>
    </location>
</feature>
<dbReference type="FunFam" id="3.80.10.10:FF:001164">
    <property type="entry name" value="GH01279p"/>
    <property type="match status" value="1"/>
</dbReference>
<dbReference type="Proteomes" id="UP000504632">
    <property type="component" value="Chromosome 15"/>
</dbReference>
<dbReference type="CTD" id="2615"/>
<dbReference type="Pfam" id="PF13855">
    <property type="entry name" value="LRR_8"/>
    <property type="match status" value="4"/>
</dbReference>
<keyword evidence="3" id="KW-0812">Transmembrane</keyword>
<dbReference type="SMART" id="SM00364">
    <property type="entry name" value="LRR_BAC"/>
    <property type="match status" value="4"/>
</dbReference>
<dbReference type="FunFam" id="3.80.10.10:FF:000226">
    <property type="entry name" value="leucine-rich repeat-containing protein 32 isoform X1"/>
    <property type="match status" value="1"/>
</dbReference>
<organism evidence="5 6">
    <name type="scientific">Chanos chanos</name>
    <name type="common">Milkfish</name>
    <name type="synonym">Mugil chanos</name>
    <dbReference type="NCBI Taxonomy" id="29144"/>
    <lineage>
        <taxon>Eukaryota</taxon>
        <taxon>Metazoa</taxon>
        <taxon>Chordata</taxon>
        <taxon>Craniata</taxon>
        <taxon>Vertebrata</taxon>
        <taxon>Euteleostomi</taxon>
        <taxon>Actinopterygii</taxon>
        <taxon>Neopterygii</taxon>
        <taxon>Teleostei</taxon>
        <taxon>Ostariophysi</taxon>
        <taxon>Gonorynchiformes</taxon>
        <taxon>Chanidae</taxon>
        <taxon>Chanos</taxon>
    </lineage>
</organism>
<evidence type="ECO:0000256" key="1">
    <source>
        <dbReference type="ARBA" id="ARBA00022614"/>
    </source>
</evidence>
<keyword evidence="1" id="KW-0433">Leucine-rich repeat</keyword>
<keyword evidence="3" id="KW-1133">Transmembrane helix</keyword>
<dbReference type="PROSITE" id="PS51450">
    <property type="entry name" value="LRR"/>
    <property type="match status" value="5"/>
</dbReference>
<keyword evidence="3" id="KW-0472">Membrane</keyword>
<dbReference type="Pfam" id="PF00560">
    <property type="entry name" value="LRR_1"/>
    <property type="match status" value="1"/>
</dbReference>
<keyword evidence="5" id="KW-1185">Reference proteome</keyword>
<dbReference type="Gene3D" id="3.80.10.10">
    <property type="entry name" value="Ribonuclease Inhibitor"/>
    <property type="match status" value="4"/>
</dbReference>
<dbReference type="InterPro" id="IPR032675">
    <property type="entry name" value="LRR_dom_sf"/>
</dbReference>
<dbReference type="OrthoDB" id="8195690at2759"/>
<accession>A0A6J2WX90</accession>
<dbReference type="FunCoup" id="A0A6J2WX90">
    <property type="interactions" value="182"/>
</dbReference>
<evidence type="ECO:0000313" key="5">
    <source>
        <dbReference type="Proteomes" id="UP000504632"/>
    </source>
</evidence>
<reference evidence="6" key="1">
    <citation type="submission" date="2025-08" db="UniProtKB">
        <authorList>
            <consortium name="RefSeq"/>
        </authorList>
    </citation>
    <scope>IDENTIFICATION</scope>
</reference>
<dbReference type="InterPro" id="IPR003591">
    <property type="entry name" value="Leu-rich_rpt_typical-subtyp"/>
</dbReference>
<feature type="chain" id="PRO_5026822121" evidence="4">
    <location>
        <begin position="18"/>
        <end position="663"/>
    </location>
</feature>
<evidence type="ECO:0000313" key="6">
    <source>
        <dbReference type="RefSeq" id="XP_030648787.1"/>
    </source>
</evidence>
<dbReference type="GeneID" id="115828827"/>
<evidence type="ECO:0000256" key="4">
    <source>
        <dbReference type="SAM" id="SignalP"/>
    </source>
</evidence>
<keyword evidence="4" id="KW-0732">Signal</keyword>